<keyword evidence="10" id="KW-1185">Reference proteome</keyword>
<name>A0A9P8TKV5_WICPI</name>
<dbReference type="GO" id="GO:0000309">
    <property type="term" value="F:nicotinamide-nucleotide adenylyltransferase activity"/>
    <property type="evidence" value="ECO:0007669"/>
    <property type="project" value="UniProtKB-EC"/>
</dbReference>
<dbReference type="OrthoDB" id="5591297at2759"/>
<keyword evidence="2" id="KW-0662">Pyridine nucleotide biosynthesis</keyword>
<accession>A0A9P8TKV5</accession>
<keyword evidence="5" id="KW-0547">Nucleotide-binding</keyword>
<evidence type="ECO:0000256" key="5">
    <source>
        <dbReference type="ARBA" id="ARBA00022741"/>
    </source>
</evidence>
<dbReference type="InterPro" id="IPR014729">
    <property type="entry name" value="Rossmann-like_a/b/a_fold"/>
</dbReference>
<comment type="caution">
    <text evidence="9">The sequence shown here is derived from an EMBL/GenBank/DDBJ whole genome shotgun (WGS) entry which is preliminary data.</text>
</comment>
<evidence type="ECO:0000256" key="7">
    <source>
        <dbReference type="ARBA" id="ARBA00023027"/>
    </source>
</evidence>
<evidence type="ECO:0000313" key="10">
    <source>
        <dbReference type="Proteomes" id="UP000774326"/>
    </source>
</evidence>
<dbReference type="InterPro" id="IPR005248">
    <property type="entry name" value="NadD/NMNAT"/>
</dbReference>
<dbReference type="CDD" id="cd02165">
    <property type="entry name" value="NMNAT"/>
    <property type="match status" value="1"/>
</dbReference>
<dbReference type="AlphaFoldDB" id="A0A9P8TKV5"/>
<dbReference type="EMBL" id="JAEUBG010003591">
    <property type="protein sequence ID" value="KAH3682591.1"/>
    <property type="molecule type" value="Genomic_DNA"/>
</dbReference>
<evidence type="ECO:0000256" key="3">
    <source>
        <dbReference type="ARBA" id="ARBA00022679"/>
    </source>
</evidence>
<keyword evidence="7" id="KW-0520">NAD</keyword>
<dbReference type="GO" id="GO:0005524">
    <property type="term" value="F:ATP binding"/>
    <property type="evidence" value="ECO:0007669"/>
    <property type="project" value="UniProtKB-KW"/>
</dbReference>
<reference evidence="9" key="1">
    <citation type="journal article" date="2021" name="Open Biol.">
        <title>Shared evolutionary footprints suggest mitochondrial oxidative damage underlies multiple complex I losses in fungi.</title>
        <authorList>
            <person name="Schikora-Tamarit M.A."/>
            <person name="Marcet-Houben M."/>
            <person name="Nosek J."/>
            <person name="Gabaldon T."/>
        </authorList>
    </citation>
    <scope>NUCLEOTIDE SEQUENCE</scope>
    <source>
        <strain evidence="9">CBS2887</strain>
    </source>
</reference>
<evidence type="ECO:0000256" key="2">
    <source>
        <dbReference type="ARBA" id="ARBA00022642"/>
    </source>
</evidence>
<evidence type="ECO:0008006" key="11">
    <source>
        <dbReference type="Google" id="ProtNLM"/>
    </source>
</evidence>
<dbReference type="PANTHER" id="PTHR31285">
    <property type="entry name" value="NICOTINAMIDE MONONUCLEOTIDE ADENYLYLTRANSFERASE"/>
    <property type="match status" value="1"/>
</dbReference>
<evidence type="ECO:0000256" key="4">
    <source>
        <dbReference type="ARBA" id="ARBA00022695"/>
    </source>
</evidence>
<gene>
    <name evidence="9" type="ORF">WICPIJ_006442</name>
</gene>
<dbReference type="PANTHER" id="PTHR31285:SF0">
    <property type="entry name" value="NICOTINAMIDE MONONUCLEOTIDE ADENYLYLTRANSFERASE"/>
    <property type="match status" value="1"/>
</dbReference>
<keyword evidence="3" id="KW-0808">Transferase</keyword>
<dbReference type="GO" id="GO:0005634">
    <property type="term" value="C:nucleus"/>
    <property type="evidence" value="ECO:0007669"/>
    <property type="project" value="TreeGrafter"/>
</dbReference>
<reference evidence="9" key="2">
    <citation type="submission" date="2021-01" db="EMBL/GenBank/DDBJ databases">
        <authorList>
            <person name="Schikora-Tamarit M.A."/>
        </authorList>
    </citation>
    <scope>NUCLEOTIDE SEQUENCE</scope>
    <source>
        <strain evidence="9">CBS2887</strain>
    </source>
</reference>
<keyword evidence="4" id="KW-0548">Nucleotidyltransferase</keyword>
<dbReference type="Proteomes" id="UP000774326">
    <property type="component" value="Unassembled WGS sequence"/>
</dbReference>
<comment type="pathway">
    <text evidence="1">Cofactor biosynthesis; NAD(+) biosynthesis.</text>
</comment>
<comment type="catalytic activity">
    <reaction evidence="8">
        <text>beta-nicotinamide D-ribonucleotide + ATP + H(+) = diphosphate + NAD(+)</text>
        <dbReference type="Rhea" id="RHEA:21360"/>
        <dbReference type="ChEBI" id="CHEBI:14649"/>
        <dbReference type="ChEBI" id="CHEBI:15378"/>
        <dbReference type="ChEBI" id="CHEBI:30616"/>
        <dbReference type="ChEBI" id="CHEBI:33019"/>
        <dbReference type="ChEBI" id="CHEBI:57540"/>
        <dbReference type="EC" id="2.7.7.1"/>
    </reaction>
</comment>
<evidence type="ECO:0000256" key="6">
    <source>
        <dbReference type="ARBA" id="ARBA00022840"/>
    </source>
</evidence>
<organism evidence="9 10">
    <name type="scientific">Wickerhamomyces pijperi</name>
    <name type="common">Yeast</name>
    <name type="synonym">Pichia pijperi</name>
    <dbReference type="NCBI Taxonomy" id="599730"/>
    <lineage>
        <taxon>Eukaryota</taxon>
        <taxon>Fungi</taxon>
        <taxon>Dikarya</taxon>
        <taxon>Ascomycota</taxon>
        <taxon>Saccharomycotina</taxon>
        <taxon>Saccharomycetes</taxon>
        <taxon>Phaffomycetales</taxon>
        <taxon>Wickerhamomycetaceae</taxon>
        <taxon>Wickerhamomyces</taxon>
    </lineage>
</organism>
<dbReference type="GO" id="GO:0005737">
    <property type="term" value="C:cytoplasm"/>
    <property type="evidence" value="ECO:0007669"/>
    <property type="project" value="TreeGrafter"/>
</dbReference>
<dbReference type="GO" id="GO:0009435">
    <property type="term" value="P:NAD+ biosynthetic process"/>
    <property type="evidence" value="ECO:0007669"/>
    <property type="project" value="InterPro"/>
</dbReference>
<dbReference type="SUPFAM" id="SSF52374">
    <property type="entry name" value="Nucleotidylyl transferase"/>
    <property type="match status" value="1"/>
</dbReference>
<protein>
    <recommendedName>
        <fullName evidence="11">Nicotinamide-nucleotide adenylyltransferase</fullName>
    </recommendedName>
</protein>
<keyword evidence="6" id="KW-0067">ATP-binding</keyword>
<proteinExistence type="predicted"/>
<evidence type="ECO:0000313" key="9">
    <source>
        <dbReference type="EMBL" id="KAH3682591.1"/>
    </source>
</evidence>
<dbReference type="GO" id="GO:0016887">
    <property type="term" value="F:ATP hydrolysis activity"/>
    <property type="evidence" value="ECO:0007669"/>
    <property type="project" value="TreeGrafter"/>
</dbReference>
<sequence>MPKMTLSSIIPSFSQELEEFLSTKQSSFRVIHTVKSSTALQSTSGDLKVPASTVKSLSTPNSFVILDSSFNPPHNGHFSLVQKFYEYHMKTVGSSKPDLLMLLSINNADKSPPNPQELERRLSMIYLLARHTSKDLGIDVSIALTTQAKFVDKSISIFDSSESLSKLTYLLGFDTIIRFFEERYYKPKSLFEALDDFMGKNELFCLTRGDCELKHAKEFQQKIALQCSEKWNENIIMVEGDASVRNISSSFIRKNILDGNTAWEDLVIAEIKNYITDIGMYSQV</sequence>
<evidence type="ECO:0000256" key="8">
    <source>
        <dbReference type="ARBA" id="ARBA00049001"/>
    </source>
</evidence>
<dbReference type="Gene3D" id="3.40.50.620">
    <property type="entry name" value="HUPs"/>
    <property type="match status" value="1"/>
</dbReference>
<evidence type="ECO:0000256" key="1">
    <source>
        <dbReference type="ARBA" id="ARBA00004790"/>
    </source>
</evidence>